<sequence>MFSKTDKSVRFRTDEYNEQTSSHCFKTVADTVQQLSWLIWVVPKASLLNGSIFDHPQKPNNAVQFTREVTAMNHKSLLSRGEHFQISHPLNPPDAVIQIPVDIIVSAQNLN</sequence>
<evidence type="ECO:0000313" key="2">
    <source>
        <dbReference type="WBParaSite" id="Hba_10060"/>
    </source>
</evidence>
<evidence type="ECO:0000313" key="1">
    <source>
        <dbReference type="Proteomes" id="UP000095283"/>
    </source>
</evidence>
<name>A0A1I7WXT6_HETBA</name>
<reference evidence="2" key="1">
    <citation type="submission" date="2016-11" db="UniProtKB">
        <authorList>
            <consortium name="WormBaseParasite"/>
        </authorList>
    </citation>
    <scope>IDENTIFICATION</scope>
</reference>
<protein>
    <submittedName>
        <fullName evidence="2">MATH domain-containing protein</fullName>
    </submittedName>
</protein>
<dbReference type="WBParaSite" id="Hba_10060">
    <property type="protein sequence ID" value="Hba_10060"/>
    <property type="gene ID" value="Hba_10060"/>
</dbReference>
<dbReference type="Proteomes" id="UP000095283">
    <property type="component" value="Unplaced"/>
</dbReference>
<keyword evidence="1" id="KW-1185">Reference proteome</keyword>
<organism evidence="1 2">
    <name type="scientific">Heterorhabditis bacteriophora</name>
    <name type="common">Entomopathogenic nematode worm</name>
    <dbReference type="NCBI Taxonomy" id="37862"/>
    <lineage>
        <taxon>Eukaryota</taxon>
        <taxon>Metazoa</taxon>
        <taxon>Ecdysozoa</taxon>
        <taxon>Nematoda</taxon>
        <taxon>Chromadorea</taxon>
        <taxon>Rhabditida</taxon>
        <taxon>Rhabditina</taxon>
        <taxon>Rhabditomorpha</taxon>
        <taxon>Strongyloidea</taxon>
        <taxon>Heterorhabditidae</taxon>
        <taxon>Heterorhabditis</taxon>
    </lineage>
</organism>
<dbReference type="AlphaFoldDB" id="A0A1I7WXT6"/>
<proteinExistence type="predicted"/>
<accession>A0A1I7WXT6</accession>